<accession>A0A975GKR1</accession>
<gene>
    <name evidence="1" type="ORF">dnm_009320</name>
</gene>
<sequence>MINEDDQILLNWADENVTNRAANCDPVFIPHIFYYLKISRLKKTGNRNGISFLIASATFSSPHF</sequence>
<dbReference type="KEGG" id="dmm:dnm_009320"/>
<keyword evidence="2" id="KW-1185">Reference proteome</keyword>
<proteinExistence type="predicted"/>
<dbReference type="EMBL" id="CP061800">
    <property type="protein sequence ID" value="QTA84929.1"/>
    <property type="molecule type" value="Genomic_DNA"/>
</dbReference>
<organism evidence="1 2">
    <name type="scientific">Desulfonema magnum</name>
    <dbReference type="NCBI Taxonomy" id="45655"/>
    <lineage>
        <taxon>Bacteria</taxon>
        <taxon>Pseudomonadati</taxon>
        <taxon>Thermodesulfobacteriota</taxon>
        <taxon>Desulfobacteria</taxon>
        <taxon>Desulfobacterales</taxon>
        <taxon>Desulfococcaceae</taxon>
        <taxon>Desulfonema</taxon>
    </lineage>
</organism>
<evidence type="ECO:0000313" key="2">
    <source>
        <dbReference type="Proteomes" id="UP000663722"/>
    </source>
</evidence>
<dbReference type="AlphaFoldDB" id="A0A975GKR1"/>
<dbReference type="Proteomes" id="UP000663722">
    <property type="component" value="Chromosome"/>
</dbReference>
<reference evidence="1" key="1">
    <citation type="journal article" date="2021" name="Microb. Physiol.">
        <title>Proteogenomic Insights into the Physiology of Marine, Sulfate-Reducing, Filamentous Desulfonema limicola and Desulfonema magnum.</title>
        <authorList>
            <person name="Schnaars V."/>
            <person name="Wohlbrand L."/>
            <person name="Scheve S."/>
            <person name="Hinrichs C."/>
            <person name="Reinhardt R."/>
            <person name="Rabus R."/>
        </authorList>
    </citation>
    <scope>NUCLEOTIDE SEQUENCE</scope>
    <source>
        <strain evidence="1">4be13</strain>
    </source>
</reference>
<evidence type="ECO:0000313" key="1">
    <source>
        <dbReference type="EMBL" id="QTA84929.1"/>
    </source>
</evidence>
<protein>
    <submittedName>
        <fullName evidence="1">Uncharacterized protein</fullName>
    </submittedName>
</protein>
<name>A0A975GKR1_9BACT</name>